<dbReference type="AlphaFoldDB" id="A0A9N7UKI4"/>
<dbReference type="Proteomes" id="UP001153269">
    <property type="component" value="Unassembled WGS sequence"/>
</dbReference>
<gene>
    <name evidence="1" type="ORF">PLEPLA_LOCUS20613</name>
</gene>
<comment type="caution">
    <text evidence="1">The sequence shown here is derived from an EMBL/GenBank/DDBJ whole genome shotgun (WGS) entry which is preliminary data.</text>
</comment>
<keyword evidence="2" id="KW-1185">Reference proteome</keyword>
<dbReference type="EMBL" id="CADEAL010001446">
    <property type="protein sequence ID" value="CAB1432531.1"/>
    <property type="molecule type" value="Genomic_DNA"/>
</dbReference>
<sequence length="102" mass="11076">MLLPPQPERFNQMAPAACCRAAYSGVIFLSSDDAPTAKPFGLRPTAQSAACVDHLTQTCGVTLKWHRPDGRDDFSVYCHNGKTECTGARCLTKANHAPGRRN</sequence>
<organism evidence="1 2">
    <name type="scientific">Pleuronectes platessa</name>
    <name type="common">European plaice</name>
    <dbReference type="NCBI Taxonomy" id="8262"/>
    <lineage>
        <taxon>Eukaryota</taxon>
        <taxon>Metazoa</taxon>
        <taxon>Chordata</taxon>
        <taxon>Craniata</taxon>
        <taxon>Vertebrata</taxon>
        <taxon>Euteleostomi</taxon>
        <taxon>Actinopterygii</taxon>
        <taxon>Neopterygii</taxon>
        <taxon>Teleostei</taxon>
        <taxon>Neoteleostei</taxon>
        <taxon>Acanthomorphata</taxon>
        <taxon>Carangaria</taxon>
        <taxon>Pleuronectiformes</taxon>
        <taxon>Pleuronectoidei</taxon>
        <taxon>Pleuronectidae</taxon>
        <taxon>Pleuronectes</taxon>
    </lineage>
</organism>
<accession>A0A9N7UKI4</accession>
<evidence type="ECO:0000313" key="1">
    <source>
        <dbReference type="EMBL" id="CAB1432531.1"/>
    </source>
</evidence>
<proteinExistence type="predicted"/>
<name>A0A9N7UKI4_PLEPL</name>
<protein>
    <submittedName>
        <fullName evidence="1">Uncharacterized protein</fullName>
    </submittedName>
</protein>
<reference evidence="1" key="1">
    <citation type="submission" date="2020-03" db="EMBL/GenBank/DDBJ databases">
        <authorList>
            <person name="Weist P."/>
        </authorList>
    </citation>
    <scope>NUCLEOTIDE SEQUENCE</scope>
</reference>
<evidence type="ECO:0000313" key="2">
    <source>
        <dbReference type="Proteomes" id="UP001153269"/>
    </source>
</evidence>